<accession>A0A0F9P236</accession>
<evidence type="ECO:0000313" key="1">
    <source>
        <dbReference type="EMBL" id="KKN18427.1"/>
    </source>
</evidence>
<dbReference type="AlphaFoldDB" id="A0A0F9P236"/>
<proteinExistence type="predicted"/>
<sequence>MLSWLGTSKDSNGKLIDGPYYYELTHISSRIVPNFNSLDYNDPDNIIYKITSVSFQDNKPFDLRGTQRIFFSLNLFFSNA</sequence>
<gene>
    <name evidence="1" type="ORF">LCGC14_0955930</name>
</gene>
<name>A0A0F9P236_9ZZZZ</name>
<protein>
    <submittedName>
        <fullName evidence="1">Uncharacterized protein</fullName>
    </submittedName>
</protein>
<comment type="caution">
    <text evidence="1">The sequence shown here is derived from an EMBL/GenBank/DDBJ whole genome shotgun (WGS) entry which is preliminary data.</text>
</comment>
<dbReference type="EMBL" id="LAZR01003428">
    <property type="protein sequence ID" value="KKN18427.1"/>
    <property type="molecule type" value="Genomic_DNA"/>
</dbReference>
<organism evidence="1">
    <name type="scientific">marine sediment metagenome</name>
    <dbReference type="NCBI Taxonomy" id="412755"/>
    <lineage>
        <taxon>unclassified sequences</taxon>
        <taxon>metagenomes</taxon>
        <taxon>ecological metagenomes</taxon>
    </lineage>
</organism>
<reference evidence="1" key="1">
    <citation type="journal article" date="2015" name="Nature">
        <title>Complex archaea that bridge the gap between prokaryotes and eukaryotes.</title>
        <authorList>
            <person name="Spang A."/>
            <person name="Saw J.H."/>
            <person name="Jorgensen S.L."/>
            <person name="Zaremba-Niedzwiedzka K."/>
            <person name="Martijn J."/>
            <person name="Lind A.E."/>
            <person name="van Eijk R."/>
            <person name="Schleper C."/>
            <person name="Guy L."/>
            <person name="Ettema T.J."/>
        </authorList>
    </citation>
    <scope>NUCLEOTIDE SEQUENCE</scope>
</reference>